<gene>
    <name evidence="2" type="ORF">QQ91_0001620</name>
</gene>
<evidence type="ECO:0000313" key="3">
    <source>
        <dbReference type="Proteomes" id="UP000031561"/>
    </source>
</evidence>
<feature type="domain" description="Co-chaperone DjlA N-terminal" evidence="1">
    <location>
        <begin position="10"/>
        <end position="109"/>
    </location>
</feature>
<accession>A0ABD4SZ05</accession>
<reference evidence="2 3" key="1">
    <citation type="journal article" date="2015" name="Genome Announc.">
        <title>Draft Genome Sequence of Filamentous Marine Cyanobacterium Lyngbya confervoides Strain BDU141951.</title>
        <authorList>
            <person name="Chandrababunaidu M.M."/>
            <person name="Sen D."/>
            <person name="Tripathy S."/>
        </authorList>
    </citation>
    <scope>NUCLEOTIDE SEQUENCE [LARGE SCALE GENOMIC DNA]</scope>
    <source>
        <strain evidence="2 3">BDU141951</strain>
    </source>
</reference>
<sequence length="138" mass="16021">MSTEQSKILLMKIIVGVAWVDGKIQPEEKEYIRRLATEQGLSDQPEIKSLINELRTVTPQECDRWIQEFMGQHPSVDARNQLIEDISGLIYSDGEMDSAEAKLLTHLQDMPEQDNQLQTFKDRVIHRVQDIYQQLKLL</sequence>
<organism evidence="2 3">
    <name type="scientific">Lyngbya confervoides BDU141951</name>
    <dbReference type="NCBI Taxonomy" id="1574623"/>
    <lineage>
        <taxon>Bacteria</taxon>
        <taxon>Bacillati</taxon>
        <taxon>Cyanobacteriota</taxon>
        <taxon>Cyanophyceae</taxon>
        <taxon>Oscillatoriophycideae</taxon>
        <taxon>Oscillatoriales</taxon>
        <taxon>Microcoleaceae</taxon>
        <taxon>Lyngbya</taxon>
    </lineage>
</organism>
<dbReference type="Gene3D" id="1.10.3680.10">
    <property type="entry name" value="TerB-like"/>
    <property type="match status" value="1"/>
</dbReference>
<evidence type="ECO:0000313" key="2">
    <source>
        <dbReference type="EMBL" id="MCM1981529.1"/>
    </source>
</evidence>
<dbReference type="InterPro" id="IPR007791">
    <property type="entry name" value="DjlA_N"/>
</dbReference>
<dbReference type="SUPFAM" id="SSF158682">
    <property type="entry name" value="TerB-like"/>
    <property type="match status" value="1"/>
</dbReference>
<dbReference type="RefSeq" id="WP_166279151.1">
    <property type="nucleotide sequence ID" value="NZ_JTHE03000009.1"/>
</dbReference>
<evidence type="ECO:0000259" key="1">
    <source>
        <dbReference type="Pfam" id="PF05099"/>
    </source>
</evidence>
<comment type="caution">
    <text evidence="2">The sequence shown here is derived from an EMBL/GenBank/DDBJ whole genome shotgun (WGS) entry which is preliminary data.</text>
</comment>
<dbReference type="AlphaFoldDB" id="A0ABD4SZ05"/>
<dbReference type="Proteomes" id="UP000031561">
    <property type="component" value="Unassembled WGS sequence"/>
</dbReference>
<dbReference type="InterPro" id="IPR029024">
    <property type="entry name" value="TerB-like"/>
</dbReference>
<dbReference type="Pfam" id="PF05099">
    <property type="entry name" value="TerB"/>
    <property type="match status" value="1"/>
</dbReference>
<dbReference type="EMBL" id="JTHE03000009">
    <property type="protein sequence ID" value="MCM1981529.1"/>
    <property type="molecule type" value="Genomic_DNA"/>
</dbReference>
<name>A0ABD4SZ05_9CYAN</name>
<proteinExistence type="predicted"/>
<protein>
    <submittedName>
        <fullName evidence="2">TerB family tellurite resistance protein</fullName>
    </submittedName>
</protein>
<dbReference type="CDD" id="cd07177">
    <property type="entry name" value="terB_like"/>
    <property type="match status" value="1"/>
</dbReference>
<keyword evidence="3" id="KW-1185">Reference proteome</keyword>